<proteinExistence type="predicted"/>
<dbReference type="PANTHER" id="PTHR34940:SF4">
    <property type="entry name" value="OS02G0581100 PROTEIN"/>
    <property type="match status" value="1"/>
</dbReference>
<dbReference type="PANTHER" id="PTHR34940">
    <property type="entry name" value="PHOTOSYSTEM II 5 KDA PROTEIN, CHLOROPLASTIC"/>
    <property type="match status" value="1"/>
</dbReference>
<comment type="caution">
    <text evidence="1">The sequence shown here is derived from an EMBL/GenBank/DDBJ whole genome shotgun (WGS) entry which is preliminary data.</text>
</comment>
<sequence length="84" mass="8850">MFAEAGNGNGRRSLMFAAATASVWSGAGIVIAMAAEEPNVGTPEAKKFYASIVVIMPCKCLSQVVNKCLSLITITMFMCPCLSQ</sequence>
<dbReference type="InterPro" id="IPR040296">
    <property type="entry name" value="PSBT"/>
</dbReference>
<evidence type="ECO:0000313" key="2">
    <source>
        <dbReference type="Proteomes" id="UP001428341"/>
    </source>
</evidence>
<evidence type="ECO:0000313" key="1">
    <source>
        <dbReference type="EMBL" id="KAK9174807.1"/>
    </source>
</evidence>
<dbReference type="Proteomes" id="UP001428341">
    <property type="component" value="Unassembled WGS sequence"/>
</dbReference>
<organism evidence="1 2">
    <name type="scientific">Citrus x changshan-huyou</name>
    <dbReference type="NCBI Taxonomy" id="2935761"/>
    <lineage>
        <taxon>Eukaryota</taxon>
        <taxon>Viridiplantae</taxon>
        <taxon>Streptophyta</taxon>
        <taxon>Embryophyta</taxon>
        <taxon>Tracheophyta</taxon>
        <taxon>Spermatophyta</taxon>
        <taxon>Magnoliopsida</taxon>
        <taxon>eudicotyledons</taxon>
        <taxon>Gunneridae</taxon>
        <taxon>Pentapetalae</taxon>
        <taxon>rosids</taxon>
        <taxon>malvids</taxon>
        <taxon>Sapindales</taxon>
        <taxon>Rutaceae</taxon>
        <taxon>Aurantioideae</taxon>
        <taxon>Citrus</taxon>
    </lineage>
</organism>
<protein>
    <submittedName>
        <fullName evidence="1">Uncharacterized protein</fullName>
    </submittedName>
</protein>
<gene>
    <name evidence="1" type="ORF">WN944_026811</name>
</gene>
<dbReference type="AlphaFoldDB" id="A0AAP0LIR5"/>
<accession>A0AAP0LIR5</accession>
<keyword evidence="2" id="KW-1185">Reference proteome</keyword>
<reference evidence="1 2" key="1">
    <citation type="submission" date="2024-05" db="EMBL/GenBank/DDBJ databases">
        <title>Haplotype-resolved chromosome-level genome assembly of Huyou (Citrus changshanensis).</title>
        <authorList>
            <person name="Miao C."/>
            <person name="Chen W."/>
            <person name="Wu Y."/>
            <person name="Wang L."/>
            <person name="Zhao S."/>
            <person name="Grierson D."/>
            <person name="Xu C."/>
            <person name="Chen K."/>
        </authorList>
    </citation>
    <scope>NUCLEOTIDE SEQUENCE [LARGE SCALE GENOMIC DNA]</scope>
    <source>
        <strain evidence="1">01-14</strain>
        <tissue evidence="1">Leaf</tissue>
    </source>
</reference>
<dbReference type="EMBL" id="JBCGBO010000025">
    <property type="protein sequence ID" value="KAK9174807.1"/>
    <property type="molecule type" value="Genomic_DNA"/>
</dbReference>
<name>A0AAP0LIR5_9ROSI</name>